<dbReference type="PANTHER" id="PTHR24305:SF229">
    <property type="entry name" value="P450, PUTATIVE (EUROFUNG)-RELATED"/>
    <property type="match status" value="1"/>
</dbReference>
<proteinExistence type="inferred from homology"/>
<evidence type="ECO:0008006" key="8">
    <source>
        <dbReference type="Google" id="ProtNLM"/>
    </source>
</evidence>
<sequence length="336" mass="37014">MSGIYSMSTVLTLEPYIDDCSRLFVERMIERVGPGQAIDLGDWFLWYAYDVIAELFFGRSLGFIKNHGDQGAFLESLEFMLPVMTPAAVSTPLVRGLIMGLFMLSSTARTGLQGMNLIIDTARTSVDERNAATASPGKRERKDLLHYLLAIVRAKGSEVDFGVEDVKNEAFAALIVLYEQIRKEVDQAVENGTLSEYPSYSEVMQLPLVKSAIKEALRLHSGMGFTMPRVVGQSGIELAGMHIPAGCKVGINPAVVGRDEAAYGPDADTCNDLVFGAGTRTCIGKQIALSEIYKFVPLMIRKFEFELVNPSKSWTTHDYFFNKQSGVQVTVKVRGL</sequence>
<keyword evidence="7" id="KW-1185">Reference proteome</keyword>
<dbReference type="PROSITE" id="PS00086">
    <property type="entry name" value="CYTOCHROME_P450"/>
    <property type="match status" value="1"/>
</dbReference>
<dbReference type="Proteomes" id="UP001480595">
    <property type="component" value="Unassembled WGS sequence"/>
</dbReference>
<name>A0ABR1W1P8_9PEZI</name>
<evidence type="ECO:0000313" key="7">
    <source>
        <dbReference type="Proteomes" id="UP001480595"/>
    </source>
</evidence>
<comment type="cofactor">
    <cofactor evidence="1">
        <name>heme</name>
        <dbReference type="ChEBI" id="CHEBI:30413"/>
    </cofactor>
</comment>
<evidence type="ECO:0000313" key="6">
    <source>
        <dbReference type="EMBL" id="KAK8076355.1"/>
    </source>
</evidence>
<evidence type="ECO:0000256" key="4">
    <source>
        <dbReference type="ARBA" id="ARBA00023004"/>
    </source>
</evidence>
<evidence type="ECO:0000256" key="5">
    <source>
        <dbReference type="RuleBase" id="RU000461"/>
    </source>
</evidence>
<keyword evidence="4 5" id="KW-0408">Iron</keyword>
<dbReference type="InterPro" id="IPR036396">
    <property type="entry name" value="Cyt_P450_sf"/>
</dbReference>
<dbReference type="InterPro" id="IPR001128">
    <property type="entry name" value="Cyt_P450"/>
</dbReference>
<keyword evidence="3 5" id="KW-0479">Metal-binding</keyword>
<organism evidence="6 7">
    <name type="scientific">Apiospora phragmitis</name>
    <dbReference type="NCBI Taxonomy" id="2905665"/>
    <lineage>
        <taxon>Eukaryota</taxon>
        <taxon>Fungi</taxon>
        <taxon>Dikarya</taxon>
        <taxon>Ascomycota</taxon>
        <taxon>Pezizomycotina</taxon>
        <taxon>Sordariomycetes</taxon>
        <taxon>Xylariomycetidae</taxon>
        <taxon>Amphisphaeriales</taxon>
        <taxon>Apiosporaceae</taxon>
        <taxon>Apiospora</taxon>
    </lineage>
</organism>
<dbReference type="InterPro" id="IPR017972">
    <property type="entry name" value="Cyt_P450_CS"/>
</dbReference>
<protein>
    <recommendedName>
        <fullName evidence="8">Cytochrome P450</fullName>
    </recommendedName>
</protein>
<evidence type="ECO:0000256" key="2">
    <source>
        <dbReference type="ARBA" id="ARBA00022617"/>
    </source>
</evidence>
<dbReference type="SUPFAM" id="SSF48264">
    <property type="entry name" value="Cytochrome P450"/>
    <property type="match status" value="1"/>
</dbReference>
<comment type="similarity">
    <text evidence="5">Belongs to the cytochrome P450 family.</text>
</comment>
<comment type="caution">
    <text evidence="6">The sequence shown here is derived from an EMBL/GenBank/DDBJ whole genome shotgun (WGS) entry which is preliminary data.</text>
</comment>
<dbReference type="InterPro" id="IPR050121">
    <property type="entry name" value="Cytochrome_P450_monoxygenase"/>
</dbReference>
<dbReference type="Pfam" id="PF00067">
    <property type="entry name" value="p450"/>
    <property type="match status" value="2"/>
</dbReference>
<evidence type="ECO:0000256" key="3">
    <source>
        <dbReference type="ARBA" id="ARBA00022723"/>
    </source>
</evidence>
<keyword evidence="5" id="KW-0503">Monooxygenase</keyword>
<keyword evidence="5" id="KW-0560">Oxidoreductase</keyword>
<dbReference type="PANTHER" id="PTHR24305">
    <property type="entry name" value="CYTOCHROME P450"/>
    <property type="match status" value="1"/>
</dbReference>
<dbReference type="EMBL" id="JAQQWL010000004">
    <property type="protein sequence ID" value="KAK8076355.1"/>
    <property type="molecule type" value="Genomic_DNA"/>
</dbReference>
<dbReference type="GeneID" id="92088099"/>
<gene>
    <name evidence="6" type="ORF">PG994_003627</name>
</gene>
<reference evidence="6 7" key="1">
    <citation type="submission" date="2023-01" db="EMBL/GenBank/DDBJ databases">
        <title>Analysis of 21 Apiospora genomes using comparative genomics revels a genus with tremendous synthesis potential of carbohydrate active enzymes and secondary metabolites.</title>
        <authorList>
            <person name="Sorensen T."/>
        </authorList>
    </citation>
    <scope>NUCLEOTIDE SEQUENCE [LARGE SCALE GENOMIC DNA]</scope>
    <source>
        <strain evidence="6 7">CBS 135458</strain>
    </source>
</reference>
<dbReference type="RefSeq" id="XP_066719314.1">
    <property type="nucleotide sequence ID" value="XM_066855036.1"/>
</dbReference>
<dbReference type="Gene3D" id="1.10.630.10">
    <property type="entry name" value="Cytochrome P450"/>
    <property type="match status" value="2"/>
</dbReference>
<accession>A0ABR1W1P8</accession>
<keyword evidence="2 5" id="KW-0349">Heme</keyword>
<evidence type="ECO:0000256" key="1">
    <source>
        <dbReference type="ARBA" id="ARBA00001971"/>
    </source>
</evidence>